<dbReference type="EMBL" id="JBHSOA010000061">
    <property type="protein sequence ID" value="MFC5855123.1"/>
    <property type="molecule type" value="Genomic_DNA"/>
</dbReference>
<evidence type="ECO:0000313" key="2">
    <source>
        <dbReference type="Proteomes" id="UP001596180"/>
    </source>
</evidence>
<dbReference type="Proteomes" id="UP001596180">
    <property type="component" value="Unassembled WGS sequence"/>
</dbReference>
<organism evidence="1 2">
    <name type="scientific">Streptomyces chlorus</name>
    <dbReference type="NCBI Taxonomy" id="887452"/>
    <lineage>
        <taxon>Bacteria</taxon>
        <taxon>Bacillati</taxon>
        <taxon>Actinomycetota</taxon>
        <taxon>Actinomycetes</taxon>
        <taxon>Kitasatosporales</taxon>
        <taxon>Streptomycetaceae</taxon>
        <taxon>Streptomyces</taxon>
    </lineage>
</organism>
<sequence length="156" mass="17420">MTIAPFCSVSAAAKGSAQRTDLSTIVLDQRPERDPVGSKTIAQQRDILDIWDTLDGAGRQIAQEGLTWSRARTFYREHELFYTEYTDDGSVFPPFVNLSQTRTEQVLDERIAGQQLVVTRCIRSCSTWAVPCPCTAARTLPRAPPRRWASSPTRCG</sequence>
<protein>
    <submittedName>
        <fullName evidence="1">Uncharacterized protein</fullName>
    </submittedName>
</protein>
<comment type="caution">
    <text evidence="1">The sequence shown here is derived from an EMBL/GenBank/DDBJ whole genome shotgun (WGS) entry which is preliminary data.</text>
</comment>
<dbReference type="Gene3D" id="3.50.50.60">
    <property type="entry name" value="FAD/NAD(P)-binding domain"/>
    <property type="match status" value="1"/>
</dbReference>
<dbReference type="InterPro" id="IPR036188">
    <property type="entry name" value="FAD/NAD-bd_sf"/>
</dbReference>
<proteinExistence type="predicted"/>
<reference evidence="2" key="1">
    <citation type="journal article" date="2019" name="Int. J. Syst. Evol. Microbiol.">
        <title>The Global Catalogue of Microorganisms (GCM) 10K type strain sequencing project: providing services to taxonomists for standard genome sequencing and annotation.</title>
        <authorList>
            <consortium name="The Broad Institute Genomics Platform"/>
            <consortium name="The Broad Institute Genome Sequencing Center for Infectious Disease"/>
            <person name="Wu L."/>
            <person name="Ma J."/>
        </authorList>
    </citation>
    <scope>NUCLEOTIDE SEQUENCE [LARGE SCALE GENOMIC DNA]</scope>
    <source>
        <strain evidence="2">JCM 10411</strain>
    </source>
</reference>
<accession>A0ABW1E472</accession>
<evidence type="ECO:0000313" key="1">
    <source>
        <dbReference type="EMBL" id="MFC5855123.1"/>
    </source>
</evidence>
<name>A0ABW1E472_9ACTN</name>
<gene>
    <name evidence="1" type="ORF">ACFPZI_26075</name>
</gene>
<keyword evidence="2" id="KW-1185">Reference proteome</keyword>